<sequence>MHITRLESYAQSTQVATSLFFVLLYAALPVYFILYHAMFIGYIATEIPIYTPDNIYCAPHCFMRCIGIILVGTITMSLSLLVLYGFRSKVITKCVAYIIGVVTLPGLGLLLYGCMWKWFGDTSKSMVKVVYGASAICFGGMSISLLPPFCRRRAHILAGLFLPGVRVFKLCAKLLVLERSRLVFLPLELSAIYLACMVICSKTKSVIQTTVFEEFIHRLCCVFSSCALRMGVTLSVLDKAFKTADITDKKWFSLRMGSLAMTMAGLSLVFTGLSFYDGRAYRFPLMVILFLFQAILKIGIEWGIPIVILRLRGVFDFASIASGREWFRTNKMHFCYFELCKYFVMSFMIVMPMAITYYVFNNDSRWSTSEISIVLSLIRLLFSYFYTIIDASIIVILIGQKLTLPQKTVKRVTYTDIVHMYRNSHLYSPGSQ</sequence>
<reference evidence="2 3" key="1">
    <citation type="submission" date="2016-02" db="EMBL/GenBank/DDBJ databases">
        <title>Discovery of a natural microsporidian pathogen with a broad tissue tropism in Caenorhabditis elegans.</title>
        <authorList>
            <person name="Luallen R.J."/>
            <person name="Reinke A.W."/>
            <person name="Tong L."/>
            <person name="Botts M.R."/>
            <person name="Felix M.-A."/>
            <person name="Troemel E.R."/>
        </authorList>
    </citation>
    <scope>NUCLEOTIDE SEQUENCE [LARGE SCALE GENOMIC DNA]</scope>
    <source>
        <strain evidence="2 3">JUm2807</strain>
    </source>
</reference>
<feature type="transmembrane region" description="Helical" evidence="1">
    <location>
        <begin position="339"/>
        <end position="360"/>
    </location>
</feature>
<dbReference type="EMBL" id="LTDL01000040">
    <property type="protein sequence ID" value="OAG29668.1"/>
    <property type="molecule type" value="Genomic_DNA"/>
</dbReference>
<keyword evidence="3" id="KW-1185">Reference proteome</keyword>
<evidence type="ECO:0000313" key="3">
    <source>
        <dbReference type="Proteomes" id="UP000185944"/>
    </source>
</evidence>
<gene>
    <name evidence="2" type="ORF">NEDG_00801</name>
</gene>
<feature type="transmembrane region" description="Helical" evidence="1">
    <location>
        <begin position="372"/>
        <end position="398"/>
    </location>
</feature>
<comment type="caution">
    <text evidence="2">The sequence shown here is derived from an EMBL/GenBank/DDBJ whole genome shotgun (WGS) entry which is preliminary data.</text>
</comment>
<feature type="transmembrane region" description="Helical" evidence="1">
    <location>
        <begin position="130"/>
        <end position="149"/>
    </location>
</feature>
<evidence type="ECO:0000256" key="1">
    <source>
        <dbReference type="SAM" id="Phobius"/>
    </source>
</evidence>
<dbReference type="OrthoDB" id="2195416at2759"/>
<dbReference type="AlphaFoldDB" id="A0A177ECW9"/>
<dbReference type="VEuPathDB" id="MicrosporidiaDB:NEDG_00801"/>
<feature type="transmembrane region" description="Helical" evidence="1">
    <location>
        <begin position="257"/>
        <end position="276"/>
    </location>
</feature>
<dbReference type="Proteomes" id="UP000185944">
    <property type="component" value="Unassembled WGS sequence"/>
</dbReference>
<proteinExistence type="predicted"/>
<feature type="transmembrane region" description="Helical" evidence="1">
    <location>
        <begin position="95"/>
        <end position="118"/>
    </location>
</feature>
<feature type="transmembrane region" description="Helical" evidence="1">
    <location>
        <begin position="283"/>
        <end position="300"/>
    </location>
</feature>
<feature type="transmembrane region" description="Helical" evidence="1">
    <location>
        <begin position="61"/>
        <end position="83"/>
    </location>
</feature>
<organism evidence="2 3">
    <name type="scientific">Nematocida displodere</name>
    <dbReference type="NCBI Taxonomy" id="1805483"/>
    <lineage>
        <taxon>Eukaryota</taxon>
        <taxon>Fungi</taxon>
        <taxon>Fungi incertae sedis</taxon>
        <taxon>Microsporidia</taxon>
        <taxon>Nematocida</taxon>
    </lineage>
</organism>
<keyword evidence="1" id="KW-1133">Transmembrane helix</keyword>
<evidence type="ECO:0000313" key="2">
    <source>
        <dbReference type="EMBL" id="OAG29668.1"/>
    </source>
</evidence>
<keyword evidence="1" id="KW-0812">Transmembrane</keyword>
<feature type="transmembrane region" description="Helical" evidence="1">
    <location>
        <begin position="20"/>
        <end position="41"/>
    </location>
</feature>
<accession>A0A177ECW9</accession>
<protein>
    <submittedName>
        <fullName evidence="2">Uncharacterized protein</fullName>
    </submittedName>
</protein>
<dbReference type="GeneID" id="93647151"/>
<name>A0A177ECW9_9MICR</name>
<dbReference type="RefSeq" id="XP_067544316.1">
    <property type="nucleotide sequence ID" value="XM_067688219.1"/>
</dbReference>
<keyword evidence="1" id="KW-0472">Membrane</keyword>